<dbReference type="Proteomes" id="UP000228689">
    <property type="component" value="Unassembled WGS sequence"/>
</dbReference>
<feature type="domain" description="Translation initiation factor 3 N-terminal" evidence="6">
    <location>
        <begin position="23"/>
        <end position="91"/>
    </location>
</feature>
<comment type="caution">
    <text evidence="7">The sequence shown here is derived from an EMBL/GenBank/DDBJ whole genome shotgun (WGS) entry which is preliminary data.</text>
</comment>
<dbReference type="NCBIfam" id="TIGR00168">
    <property type="entry name" value="infC"/>
    <property type="match status" value="1"/>
</dbReference>
<dbReference type="GO" id="GO:0043022">
    <property type="term" value="F:ribosome binding"/>
    <property type="evidence" value="ECO:0007669"/>
    <property type="project" value="TreeGrafter"/>
</dbReference>
<dbReference type="PANTHER" id="PTHR10938">
    <property type="entry name" value="TRANSLATION INITIATION FACTOR IF-3"/>
    <property type="match status" value="1"/>
</dbReference>
<dbReference type="GO" id="GO:0032790">
    <property type="term" value="P:ribosome disassembly"/>
    <property type="evidence" value="ECO:0007669"/>
    <property type="project" value="TreeGrafter"/>
</dbReference>
<organism evidence="7 8">
    <name type="scientific">Candidatus Komeilibacteria bacterium CG_4_10_14_0_8_um_filter_37_78</name>
    <dbReference type="NCBI Taxonomy" id="1974471"/>
    <lineage>
        <taxon>Bacteria</taxon>
        <taxon>Candidatus Komeiliibacteriota</taxon>
    </lineage>
</organism>
<dbReference type="PANTHER" id="PTHR10938:SF0">
    <property type="entry name" value="TRANSLATION INITIATION FACTOR IF-3, MITOCHONDRIAL"/>
    <property type="match status" value="1"/>
</dbReference>
<evidence type="ECO:0000313" key="8">
    <source>
        <dbReference type="Proteomes" id="UP000228689"/>
    </source>
</evidence>
<dbReference type="Pfam" id="PF05198">
    <property type="entry name" value="IF3_N"/>
    <property type="match status" value="1"/>
</dbReference>
<dbReference type="InterPro" id="IPR001288">
    <property type="entry name" value="Translation_initiation_fac_3"/>
</dbReference>
<dbReference type="InterPro" id="IPR036788">
    <property type="entry name" value="T_IF-3_C_sf"/>
</dbReference>
<feature type="domain" description="Translation initiation factor 3 C-terminal" evidence="5">
    <location>
        <begin position="101"/>
        <end position="184"/>
    </location>
</feature>
<evidence type="ECO:0000256" key="3">
    <source>
        <dbReference type="ARBA" id="ARBA00022917"/>
    </source>
</evidence>
<evidence type="ECO:0000256" key="4">
    <source>
        <dbReference type="NCBIfam" id="TIGR00168"/>
    </source>
</evidence>
<dbReference type="EMBL" id="PFMC01000079">
    <property type="protein sequence ID" value="PIY93970.1"/>
    <property type="molecule type" value="Genomic_DNA"/>
</dbReference>
<dbReference type="Gene3D" id="3.10.20.80">
    <property type="entry name" value="Translation initiation factor 3 (IF-3), N-terminal domain"/>
    <property type="match status" value="1"/>
</dbReference>
<dbReference type="GO" id="GO:0016020">
    <property type="term" value="C:membrane"/>
    <property type="evidence" value="ECO:0007669"/>
    <property type="project" value="TreeGrafter"/>
</dbReference>
<dbReference type="SUPFAM" id="SSF54364">
    <property type="entry name" value="Translation initiation factor IF3, N-terminal domain"/>
    <property type="match status" value="1"/>
</dbReference>
<protein>
    <recommendedName>
        <fullName evidence="4">Translation initiation factor IF-3</fullName>
    </recommendedName>
</protein>
<proteinExistence type="inferred from homology"/>
<dbReference type="GO" id="GO:0005829">
    <property type="term" value="C:cytosol"/>
    <property type="evidence" value="ECO:0007669"/>
    <property type="project" value="TreeGrafter"/>
</dbReference>
<reference evidence="8" key="1">
    <citation type="submission" date="2017-09" db="EMBL/GenBank/DDBJ databases">
        <title>Depth-based differentiation of microbial function through sediment-hosted aquifers and enrichment of novel symbionts in the deep terrestrial subsurface.</title>
        <authorList>
            <person name="Probst A.J."/>
            <person name="Ladd B."/>
            <person name="Jarett J.K."/>
            <person name="Geller-Mcgrath D.E."/>
            <person name="Sieber C.M.K."/>
            <person name="Emerson J.B."/>
            <person name="Anantharaman K."/>
            <person name="Thomas B.C."/>
            <person name="Malmstrom R."/>
            <person name="Stieglmeier M."/>
            <person name="Klingl A."/>
            <person name="Woyke T."/>
            <person name="Ryan C.M."/>
            <person name="Banfield J.F."/>
        </authorList>
    </citation>
    <scope>NUCLEOTIDE SEQUENCE [LARGE SCALE GENOMIC DNA]</scope>
</reference>
<comment type="similarity">
    <text evidence="1">Belongs to the IF-3 family.</text>
</comment>
<dbReference type="InterPro" id="IPR019814">
    <property type="entry name" value="Translation_initiation_fac_3_N"/>
</dbReference>
<dbReference type="Gene3D" id="3.30.110.10">
    <property type="entry name" value="Translation initiation factor 3 (IF-3), C-terminal domain"/>
    <property type="match status" value="1"/>
</dbReference>
<dbReference type="InterPro" id="IPR019815">
    <property type="entry name" value="Translation_initiation_fac_3_C"/>
</dbReference>
<dbReference type="AlphaFoldDB" id="A0A2M7RB40"/>
<dbReference type="SUPFAM" id="SSF55200">
    <property type="entry name" value="Translation initiation factor IF3, C-terminal domain"/>
    <property type="match status" value="1"/>
</dbReference>
<evidence type="ECO:0000313" key="7">
    <source>
        <dbReference type="EMBL" id="PIY93970.1"/>
    </source>
</evidence>
<evidence type="ECO:0000256" key="2">
    <source>
        <dbReference type="ARBA" id="ARBA00022540"/>
    </source>
</evidence>
<evidence type="ECO:0000256" key="1">
    <source>
        <dbReference type="ARBA" id="ARBA00005439"/>
    </source>
</evidence>
<accession>A0A2M7RB40</accession>
<dbReference type="Pfam" id="PF00707">
    <property type="entry name" value="IF3_C"/>
    <property type="match status" value="1"/>
</dbReference>
<name>A0A2M7RB40_9BACT</name>
<evidence type="ECO:0000259" key="6">
    <source>
        <dbReference type="Pfam" id="PF05198"/>
    </source>
</evidence>
<dbReference type="InterPro" id="IPR036787">
    <property type="entry name" value="T_IF-3_N_sf"/>
</dbReference>
<dbReference type="GO" id="GO:0003743">
    <property type="term" value="F:translation initiation factor activity"/>
    <property type="evidence" value="ECO:0007669"/>
    <property type="project" value="UniProtKB-UniRule"/>
</dbReference>
<evidence type="ECO:0000259" key="5">
    <source>
        <dbReference type="Pfam" id="PF00707"/>
    </source>
</evidence>
<keyword evidence="3" id="KW-0648">Protein biosynthesis</keyword>
<keyword evidence="2 7" id="KW-0396">Initiation factor</keyword>
<gene>
    <name evidence="7" type="ORF">COY67_03300</name>
</gene>
<sequence>MNGRPIFIKINNKIIGTQKKFRINQQIKANEIFLIDHEEKIHKSISVNEALVMAKEAGLDLVEVNPTSQPPICKILDHGQFQYQQSRIRQESKQQSKKVLVKGLRLSFKIGKGDLLTRRKQAENFLKKGHRVRMELMLRGREKQHTDLAIKLMDDFIASIEENLNIDQSAKRKGNTISAQISPK</sequence>